<protein>
    <submittedName>
        <fullName evidence="2">Putative glycosly transferase</fullName>
    </submittedName>
</protein>
<keyword evidence="2" id="KW-0808">Transferase</keyword>
<keyword evidence="3" id="KW-1185">Reference proteome</keyword>
<dbReference type="OrthoDB" id="5291101at2"/>
<accession>Q0EYJ6</accession>
<dbReference type="InParanoid" id="Q0EYJ6"/>
<dbReference type="InterPro" id="IPR001173">
    <property type="entry name" value="Glyco_trans_2-like"/>
</dbReference>
<name>Q0EYJ6_9PROT</name>
<dbReference type="Pfam" id="PF00535">
    <property type="entry name" value="Glycos_transf_2"/>
    <property type="match status" value="1"/>
</dbReference>
<dbReference type="AlphaFoldDB" id="Q0EYJ6"/>
<proteinExistence type="predicted"/>
<dbReference type="Gene3D" id="3.90.550.10">
    <property type="entry name" value="Spore Coat Polysaccharide Biosynthesis Protein SpsA, Chain A"/>
    <property type="match status" value="1"/>
</dbReference>
<evidence type="ECO:0000313" key="3">
    <source>
        <dbReference type="Proteomes" id="UP000005297"/>
    </source>
</evidence>
<sequence>MSKIHSISIGMPVYNGEAHLVQAIESLLGQSFTDFDLIIADNASTDRTDELAVSLAAKDSRIRYYRHETNLGAVANFDFVLKQATGEYFMWAAYDDIWDSHWLERMVKGFETQGVVLSFGKVVAVNETGSTIRDCGTYVFSKDRLQRLIKYFWMEEYSGKACLIYGLFRTSFLNQNKSFVDFNVNNFSDMLFVFHCLNYGTVHIDPSTVFYKRMPPENQGKFSLRTKVLNSVLMMDRIRYYVGHIAEASHVIDKLVIVLLLPLKYVKAVVSNIFRMVVR</sequence>
<comment type="caution">
    <text evidence="2">The sequence shown here is derived from an EMBL/GenBank/DDBJ whole genome shotgun (WGS) entry which is preliminary data.</text>
</comment>
<dbReference type="EMBL" id="AATS01000009">
    <property type="protein sequence ID" value="EAU54371.1"/>
    <property type="molecule type" value="Genomic_DNA"/>
</dbReference>
<reference evidence="2 3" key="1">
    <citation type="submission" date="2006-09" db="EMBL/GenBank/DDBJ databases">
        <authorList>
            <person name="Emerson D."/>
            <person name="Ferriera S."/>
            <person name="Johnson J."/>
            <person name="Kravitz S."/>
            <person name="Halpern A."/>
            <person name="Remington K."/>
            <person name="Beeson K."/>
            <person name="Tran B."/>
            <person name="Rogers Y.-H."/>
            <person name="Friedman R."/>
            <person name="Venter J.C."/>
        </authorList>
    </citation>
    <scope>NUCLEOTIDE SEQUENCE [LARGE SCALE GENOMIC DNA]</scope>
    <source>
        <strain evidence="2 3">PV-1</strain>
    </source>
</reference>
<dbReference type="RefSeq" id="WP_009851825.1">
    <property type="nucleotide sequence ID" value="NZ_DS022296.1"/>
</dbReference>
<evidence type="ECO:0000259" key="1">
    <source>
        <dbReference type="Pfam" id="PF00535"/>
    </source>
</evidence>
<dbReference type="FunCoup" id="Q0EYJ6">
    <property type="interactions" value="129"/>
</dbReference>
<dbReference type="HOGENOM" id="CLU_025996_16_1_0"/>
<dbReference type="PANTHER" id="PTHR43685">
    <property type="entry name" value="GLYCOSYLTRANSFERASE"/>
    <property type="match status" value="1"/>
</dbReference>
<feature type="domain" description="Glycosyltransferase 2-like" evidence="1">
    <location>
        <begin position="8"/>
        <end position="137"/>
    </location>
</feature>
<organism evidence="2 3">
    <name type="scientific">Mariprofundus ferrooxydans PV-1</name>
    <dbReference type="NCBI Taxonomy" id="314345"/>
    <lineage>
        <taxon>Bacteria</taxon>
        <taxon>Pseudomonadati</taxon>
        <taxon>Pseudomonadota</taxon>
        <taxon>Candidatius Mariprofundia</taxon>
        <taxon>Mariprofundales</taxon>
        <taxon>Mariprofundaceae</taxon>
        <taxon>Mariprofundus</taxon>
    </lineage>
</organism>
<gene>
    <name evidence="2" type="ORF">SPV1_00290</name>
</gene>
<dbReference type="eggNOG" id="COG1216">
    <property type="taxonomic scope" value="Bacteria"/>
</dbReference>
<dbReference type="InterPro" id="IPR050834">
    <property type="entry name" value="Glycosyltransf_2"/>
</dbReference>
<dbReference type="InterPro" id="IPR029044">
    <property type="entry name" value="Nucleotide-diphossugar_trans"/>
</dbReference>
<dbReference type="GO" id="GO:0016740">
    <property type="term" value="F:transferase activity"/>
    <property type="evidence" value="ECO:0007669"/>
    <property type="project" value="UniProtKB-KW"/>
</dbReference>
<dbReference type="SUPFAM" id="SSF53448">
    <property type="entry name" value="Nucleotide-diphospho-sugar transferases"/>
    <property type="match status" value="1"/>
</dbReference>
<evidence type="ECO:0000313" key="2">
    <source>
        <dbReference type="EMBL" id="EAU54371.1"/>
    </source>
</evidence>
<dbReference type="Proteomes" id="UP000005297">
    <property type="component" value="Unassembled WGS sequence"/>
</dbReference>
<dbReference type="PANTHER" id="PTHR43685:SF2">
    <property type="entry name" value="GLYCOSYLTRANSFERASE 2-LIKE DOMAIN-CONTAINING PROTEIN"/>
    <property type="match status" value="1"/>
</dbReference>